<evidence type="ECO:0000256" key="5">
    <source>
        <dbReference type="SAM" id="MobiDB-lite"/>
    </source>
</evidence>
<dbReference type="PANTHER" id="PTHR31250:SF27">
    <property type="entry name" value="IQ DOMAIN-CONTAINING PROTEIN IQM5"/>
    <property type="match status" value="1"/>
</dbReference>
<organism evidence="6 7">
    <name type="scientific">Polarella glacialis</name>
    <name type="common">Dinoflagellate</name>
    <dbReference type="NCBI Taxonomy" id="89957"/>
    <lineage>
        <taxon>Eukaryota</taxon>
        <taxon>Sar</taxon>
        <taxon>Alveolata</taxon>
        <taxon>Dinophyceae</taxon>
        <taxon>Suessiales</taxon>
        <taxon>Suessiaceae</taxon>
        <taxon>Polarella</taxon>
    </lineage>
</organism>
<dbReference type="Proteomes" id="UP000654075">
    <property type="component" value="Unassembled WGS sequence"/>
</dbReference>
<dbReference type="PANTHER" id="PTHR31250">
    <property type="entry name" value="IQ DOMAIN-CONTAINING PROTEIN IQM3"/>
    <property type="match status" value="1"/>
</dbReference>
<protein>
    <submittedName>
        <fullName evidence="6">Uncharacterized protein</fullName>
    </submittedName>
</protein>
<dbReference type="OrthoDB" id="7344096at2759"/>
<evidence type="ECO:0000256" key="1">
    <source>
        <dbReference type="ARBA" id="ARBA00004123"/>
    </source>
</evidence>
<comment type="caution">
    <text evidence="6">The sequence shown here is derived from an EMBL/GenBank/DDBJ whole genome shotgun (WGS) entry which is preliminary data.</text>
</comment>
<name>A0A813FPJ8_POLGL</name>
<dbReference type="GO" id="GO:0005737">
    <property type="term" value="C:cytoplasm"/>
    <property type="evidence" value="ECO:0007669"/>
    <property type="project" value="UniProtKB-SubCell"/>
</dbReference>
<comment type="subcellular location">
    <subcellularLocation>
        <location evidence="2">Cytoplasm</location>
    </subcellularLocation>
    <subcellularLocation>
        <location evidence="1">Nucleus</location>
    </subcellularLocation>
</comment>
<feature type="region of interest" description="Disordered" evidence="5">
    <location>
        <begin position="62"/>
        <end position="86"/>
    </location>
</feature>
<dbReference type="InterPro" id="IPR044159">
    <property type="entry name" value="IQM"/>
</dbReference>
<dbReference type="AlphaFoldDB" id="A0A813FPJ8"/>
<evidence type="ECO:0000256" key="4">
    <source>
        <dbReference type="ARBA" id="ARBA00023242"/>
    </source>
</evidence>
<keyword evidence="7" id="KW-1185">Reference proteome</keyword>
<gene>
    <name evidence="6" type="ORF">PGLA1383_LOCUS31857</name>
</gene>
<feature type="compositionally biased region" description="Basic and acidic residues" evidence="5">
    <location>
        <begin position="74"/>
        <end position="83"/>
    </location>
</feature>
<sequence length="352" mass="39436">MVPRPFGEQVASCPQPPSLSQDEDSDRELQLATAACFLQSFCRRQMMRSLLRSRARAVRGEALARVSSGKHRKDTPSDEHLMDKSQSTVRWSRATGLAKIFGSGLNSGGIIRPLRRKEAKLMDAKYWIEAADPKHRYASKLVPYYKAWLSSGTPHGFFRWLDEGDGKDLDLASEGHPRKKLRTSSVMYLTEEQRIAYQVDIREGLLYWRGTGKLVDTSNRGSCARDLRFRVLGLPCRWIYVVDLNSQLYLARKRTGRFHHSSFLGARPVRAAGGMAVKAGRLLVINASSGHYKPTCRMLDQTLKVFEEKYGLAPGYVKVYPSTRNCCFGEVPIPAALDVSRCIGGCCGRGRG</sequence>
<evidence type="ECO:0000256" key="2">
    <source>
        <dbReference type="ARBA" id="ARBA00004496"/>
    </source>
</evidence>
<keyword evidence="3" id="KW-0963">Cytoplasm</keyword>
<dbReference type="EMBL" id="CAJNNV010025368">
    <property type="protein sequence ID" value="CAE8614128.1"/>
    <property type="molecule type" value="Genomic_DNA"/>
</dbReference>
<evidence type="ECO:0000313" key="7">
    <source>
        <dbReference type="Proteomes" id="UP000654075"/>
    </source>
</evidence>
<accession>A0A813FPJ8</accession>
<reference evidence="6" key="1">
    <citation type="submission" date="2021-02" db="EMBL/GenBank/DDBJ databases">
        <authorList>
            <person name="Dougan E. K."/>
            <person name="Rhodes N."/>
            <person name="Thang M."/>
            <person name="Chan C."/>
        </authorList>
    </citation>
    <scope>NUCLEOTIDE SEQUENCE</scope>
</reference>
<dbReference type="GO" id="GO:0005634">
    <property type="term" value="C:nucleus"/>
    <property type="evidence" value="ECO:0007669"/>
    <property type="project" value="UniProtKB-SubCell"/>
</dbReference>
<keyword evidence="4" id="KW-0539">Nucleus</keyword>
<evidence type="ECO:0000313" key="6">
    <source>
        <dbReference type="EMBL" id="CAE8614128.1"/>
    </source>
</evidence>
<evidence type="ECO:0000256" key="3">
    <source>
        <dbReference type="ARBA" id="ARBA00022490"/>
    </source>
</evidence>
<proteinExistence type="predicted"/>
<feature type="region of interest" description="Disordered" evidence="5">
    <location>
        <begin position="1"/>
        <end position="25"/>
    </location>
</feature>